<comment type="similarity">
    <text evidence="1">Belongs to the peptidase M67A family. CSN6 subfamily.</text>
</comment>
<dbReference type="Gene3D" id="3.40.140.10">
    <property type="entry name" value="Cytidine Deaminase, domain 2"/>
    <property type="match status" value="1"/>
</dbReference>
<proteinExistence type="inferred from homology"/>
<reference evidence="5 6" key="1">
    <citation type="submission" date="2013-11" db="EMBL/GenBank/DDBJ databases">
        <title>Draft genome of the bovine lungworm Dictyocaulus viviparus.</title>
        <authorList>
            <person name="Mitreva M."/>
        </authorList>
    </citation>
    <scope>NUCLEOTIDE SEQUENCE [LARGE SCALE GENOMIC DNA]</scope>
    <source>
        <strain evidence="5 6">HannoverDv2000</strain>
    </source>
</reference>
<feature type="compositionally biased region" description="Polar residues" evidence="3">
    <location>
        <begin position="443"/>
        <end position="465"/>
    </location>
</feature>
<sequence>MIIRLSGFPSCSVAVTQRIRTFSTRAENELRTEAKDEHHHILDISGLKARHRVIAAGGMPPLEFNWERQRKGQRERFGIYGLKSGIDPSICWPTVEEIEEEQAVGLYREYETCIREMKVLKQSRQAEEVARIEELENNLKNYPDKLAKYEMTLVKAEKERDAKEIALENRIREIQEYFGYWIDPNDQRFEVMLRQKEEEEKKAAKMARRAELQKKTIADVFPELDVVGWYCTGGDGLEQSEILLQSLFAAAIDSPLIVKLDPTADSQSRRNVPVKVYCGRETLVSTGHSLVELDWTLVSEQSERIGIDHITRLSQAGDDGAVSSEGKQMRAVGSAIGMLLDRMEIICKYLKGVEEGKFLANDEIIRETNKLCQRIPLLKPAEFDKRFNMQERDARAAMLLAKMTETCGTLSSLQAKTNVLGTVTAWRSFVTFPTQQPKKKISQRSTGSGNSNPVLSTDLSVNNDIAHSPEVD</sequence>
<evidence type="ECO:0000259" key="4">
    <source>
        <dbReference type="Pfam" id="PF13012"/>
    </source>
</evidence>
<name>A0A0D8XJP3_DICVI</name>
<keyword evidence="2" id="KW-0175">Coiled coil</keyword>
<evidence type="ECO:0000313" key="6">
    <source>
        <dbReference type="Proteomes" id="UP000053766"/>
    </source>
</evidence>
<dbReference type="Pfam" id="PF10147">
    <property type="entry name" value="CR6_interact"/>
    <property type="match status" value="1"/>
</dbReference>
<dbReference type="OrthoDB" id="1378at2759"/>
<dbReference type="InterPro" id="IPR024969">
    <property type="entry name" value="EIF3F/CSN6-like_C"/>
</dbReference>
<evidence type="ECO:0000256" key="2">
    <source>
        <dbReference type="SAM" id="Coils"/>
    </source>
</evidence>
<dbReference type="GO" id="GO:0008180">
    <property type="term" value="C:COP9 signalosome"/>
    <property type="evidence" value="ECO:0007669"/>
    <property type="project" value="TreeGrafter"/>
</dbReference>
<feature type="coiled-coil region" evidence="2">
    <location>
        <begin position="132"/>
        <end position="216"/>
    </location>
</feature>
<dbReference type="PANTHER" id="PTHR10540">
    <property type="entry name" value="EUKARYOTIC TRANSLATION INITIATION FACTOR 3 SUBUNIT F-RELATED"/>
    <property type="match status" value="1"/>
</dbReference>
<dbReference type="STRING" id="29172.A0A0D8XJP3"/>
<accession>A0A0D8XJP3</accession>
<keyword evidence="6" id="KW-1185">Reference proteome</keyword>
<dbReference type="PANTHER" id="PTHR10540:SF8">
    <property type="entry name" value="COP9 SIGNALOSOME COMPLEX SUBUNIT 6"/>
    <property type="match status" value="1"/>
</dbReference>
<evidence type="ECO:0000256" key="3">
    <source>
        <dbReference type="SAM" id="MobiDB-lite"/>
    </source>
</evidence>
<dbReference type="Gene3D" id="6.10.280.120">
    <property type="entry name" value="Growth arrest and DNA-damage-inducible proteins-interacting protein 1"/>
    <property type="match status" value="1"/>
</dbReference>
<feature type="region of interest" description="Disordered" evidence="3">
    <location>
        <begin position="437"/>
        <end position="472"/>
    </location>
</feature>
<dbReference type="Proteomes" id="UP000053766">
    <property type="component" value="Unassembled WGS sequence"/>
</dbReference>
<dbReference type="AlphaFoldDB" id="A0A0D8XJP3"/>
<dbReference type="Pfam" id="PF13012">
    <property type="entry name" value="MitMem_reg"/>
    <property type="match status" value="1"/>
</dbReference>
<dbReference type="EMBL" id="KN716445">
    <property type="protein sequence ID" value="KJH44820.1"/>
    <property type="molecule type" value="Genomic_DNA"/>
</dbReference>
<evidence type="ECO:0000313" key="5">
    <source>
        <dbReference type="EMBL" id="KJH44820.1"/>
    </source>
</evidence>
<gene>
    <name evidence="5" type="ORF">DICVIV_09139</name>
</gene>
<protein>
    <recommendedName>
        <fullName evidence="4">EIF3F/CSN6-like C-terminal domain-containing protein</fullName>
    </recommendedName>
</protein>
<dbReference type="InterPro" id="IPR018472">
    <property type="entry name" value="Ribosomal_mL64"/>
</dbReference>
<evidence type="ECO:0000256" key="1">
    <source>
        <dbReference type="ARBA" id="ARBA00010893"/>
    </source>
</evidence>
<feature type="domain" description="EIF3F/CSN6-like C-terminal" evidence="4">
    <location>
        <begin position="302"/>
        <end position="413"/>
    </location>
</feature>
<dbReference type="InterPro" id="IPR043035">
    <property type="entry name" value="Ribosomal_mL64_sf"/>
</dbReference>
<reference evidence="6" key="2">
    <citation type="journal article" date="2016" name="Sci. Rep.">
        <title>Dictyocaulus viviparus genome, variome and transcriptome elucidate lungworm biology and support future intervention.</title>
        <authorList>
            <person name="McNulty S.N."/>
            <person name="Strube C."/>
            <person name="Rosa B.A."/>
            <person name="Martin J.C."/>
            <person name="Tyagi R."/>
            <person name="Choi Y.J."/>
            <person name="Wang Q."/>
            <person name="Hallsworth Pepin K."/>
            <person name="Zhang X."/>
            <person name="Ozersky P."/>
            <person name="Wilson R.K."/>
            <person name="Sternberg P.W."/>
            <person name="Gasser R.B."/>
            <person name="Mitreva M."/>
        </authorList>
    </citation>
    <scope>NUCLEOTIDE SEQUENCE [LARGE SCALE GENOMIC DNA]</scope>
    <source>
        <strain evidence="6">HannoverDv2000</strain>
    </source>
</reference>
<organism evidence="5 6">
    <name type="scientific">Dictyocaulus viviparus</name>
    <name type="common">Bovine lungworm</name>
    <dbReference type="NCBI Taxonomy" id="29172"/>
    <lineage>
        <taxon>Eukaryota</taxon>
        <taxon>Metazoa</taxon>
        <taxon>Ecdysozoa</taxon>
        <taxon>Nematoda</taxon>
        <taxon>Chromadorea</taxon>
        <taxon>Rhabditida</taxon>
        <taxon>Rhabditina</taxon>
        <taxon>Rhabditomorpha</taxon>
        <taxon>Strongyloidea</taxon>
        <taxon>Metastrongylidae</taxon>
        <taxon>Dictyocaulus</taxon>
    </lineage>
</organism>